<comment type="caution">
    <text evidence="1">The sequence shown here is derived from an EMBL/GenBank/DDBJ whole genome shotgun (WGS) entry which is preliminary data.</text>
</comment>
<reference evidence="1 2" key="1">
    <citation type="submission" date="2013-07" db="EMBL/GenBank/DDBJ databases">
        <title>Sulfurimonas hongkongensis AST-10 Genome Sequencing.</title>
        <authorList>
            <person name="Cai L."/>
            <person name="Zhang T."/>
        </authorList>
    </citation>
    <scope>NUCLEOTIDE SEQUENCE [LARGE SCALE GENOMIC DNA]</scope>
    <source>
        <strain evidence="1 2">AST-10</strain>
    </source>
</reference>
<sequence length="171" mass="19780">MNVRLVASHISMAYDEVSVNEEEFKKEFSKLSESDDDPISQWLKLAKGRGETAESDPVLLNLIVELHRKIDALEMFLKNEKPKRVYLEHKVDIESIGFEHFKVSSDVFVSGVDYYGRVEMPVHPKRDVPIFFKAVDSSLAEITKIHERDEKEWGAYLTARERVLIREAKAK</sequence>
<gene>
    <name evidence="1" type="ORF">M947_04230</name>
</gene>
<dbReference type="PATRIC" id="fig|1172190.3.peg.822"/>
<dbReference type="STRING" id="1172190.M947_04230"/>
<proteinExistence type="predicted"/>
<keyword evidence="2" id="KW-1185">Reference proteome</keyword>
<evidence type="ECO:0000313" key="2">
    <source>
        <dbReference type="Proteomes" id="UP000015520"/>
    </source>
</evidence>
<name>T0JFK4_9BACT</name>
<dbReference type="Proteomes" id="UP000015520">
    <property type="component" value="Unassembled WGS sequence"/>
</dbReference>
<dbReference type="EMBL" id="AUPZ01000005">
    <property type="protein sequence ID" value="EQB39790.1"/>
    <property type="molecule type" value="Genomic_DNA"/>
</dbReference>
<protein>
    <submittedName>
        <fullName evidence="1">Uncharacterized protein</fullName>
    </submittedName>
</protein>
<dbReference type="RefSeq" id="WP_021287117.1">
    <property type="nucleotide sequence ID" value="NZ_AUPZ01000005.1"/>
</dbReference>
<dbReference type="AlphaFoldDB" id="T0JFK4"/>
<accession>T0JFK4</accession>
<organism evidence="1 2">
    <name type="scientific">Sulfurimonas hongkongensis</name>
    <dbReference type="NCBI Taxonomy" id="1172190"/>
    <lineage>
        <taxon>Bacteria</taxon>
        <taxon>Pseudomonadati</taxon>
        <taxon>Campylobacterota</taxon>
        <taxon>Epsilonproteobacteria</taxon>
        <taxon>Campylobacterales</taxon>
        <taxon>Sulfurimonadaceae</taxon>
        <taxon>Sulfurimonas</taxon>
    </lineage>
</organism>
<dbReference type="eggNOG" id="ENOG50318NF">
    <property type="taxonomic scope" value="Bacteria"/>
</dbReference>
<evidence type="ECO:0000313" key="1">
    <source>
        <dbReference type="EMBL" id="EQB39790.1"/>
    </source>
</evidence>